<proteinExistence type="predicted"/>
<protein>
    <submittedName>
        <fullName evidence="1">Uncharacterized protein</fullName>
    </submittedName>
</protein>
<evidence type="ECO:0000313" key="1">
    <source>
        <dbReference type="EMBL" id="PRQ49144.1"/>
    </source>
</evidence>
<sequence length="60" mass="6759">MRAFWRTRGLLLVIRGCGSFCTNPVFTIPIVGRSFDQELAVAEIHRLMLVIILILAGEML</sequence>
<dbReference type="EMBL" id="PDCK01000040">
    <property type="protein sequence ID" value="PRQ49144.1"/>
    <property type="molecule type" value="Genomic_DNA"/>
</dbReference>
<gene>
    <name evidence="1" type="ORF">RchiOBHm_Chr2g0118671</name>
</gene>
<organism evidence="1 2">
    <name type="scientific">Rosa chinensis</name>
    <name type="common">China rose</name>
    <dbReference type="NCBI Taxonomy" id="74649"/>
    <lineage>
        <taxon>Eukaryota</taxon>
        <taxon>Viridiplantae</taxon>
        <taxon>Streptophyta</taxon>
        <taxon>Embryophyta</taxon>
        <taxon>Tracheophyta</taxon>
        <taxon>Spermatophyta</taxon>
        <taxon>Magnoliopsida</taxon>
        <taxon>eudicotyledons</taxon>
        <taxon>Gunneridae</taxon>
        <taxon>Pentapetalae</taxon>
        <taxon>rosids</taxon>
        <taxon>fabids</taxon>
        <taxon>Rosales</taxon>
        <taxon>Rosaceae</taxon>
        <taxon>Rosoideae</taxon>
        <taxon>Rosoideae incertae sedis</taxon>
        <taxon>Rosa</taxon>
    </lineage>
</organism>
<comment type="caution">
    <text evidence="1">The sequence shown here is derived from an EMBL/GenBank/DDBJ whole genome shotgun (WGS) entry which is preliminary data.</text>
</comment>
<name>A0A2P6RRS9_ROSCH</name>
<reference evidence="1 2" key="1">
    <citation type="journal article" date="2018" name="Nat. Genet.">
        <title>The Rosa genome provides new insights in the design of modern roses.</title>
        <authorList>
            <person name="Bendahmane M."/>
        </authorList>
    </citation>
    <scope>NUCLEOTIDE SEQUENCE [LARGE SCALE GENOMIC DNA]</scope>
    <source>
        <strain evidence="2">cv. Old Blush</strain>
    </source>
</reference>
<evidence type="ECO:0000313" key="2">
    <source>
        <dbReference type="Proteomes" id="UP000238479"/>
    </source>
</evidence>
<accession>A0A2P6RRS9</accession>
<dbReference type="AlphaFoldDB" id="A0A2P6RRS9"/>
<dbReference type="Proteomes" id="UP000238479">
    <property type="component" value="Chromosome 2"/>
</dbReference>
<dbReference type="Gramene" id="PRQ49144">
    <property type="protein sequence ID" value="PRQ49144"/>
    <property type="gene ID" value="RchiOBHm_Chr2g0118671"/>
</dbReference>
<keyword evidence="2" id="KW-1185">Reference proteome</keyword>